<evidence type="ECO:0000256" key="9">
    <source>
        <dbReference type="ARBA" id="ARBA00023065"/>
    </source>
</evidence>
<evidence type="ECO:0000256" key="12">
    <source>
        <dbReference type="ARBA" id="ARBA00023303"/>
    </source>
</evidence>
<dbReference type="GO" id="GO:0034220">
    <property type="term" value="P:monoatomic ion transmembrane transport"/>
    <property type="evidence" value="ECO:0007669"/>
    <property type="project" value="UniProtKB-KW"/>
</dbReference>
<dbReference type="SMART" id="SM00365">
    <property type="entry name" value="LRR_SD22"/>
    <property type="match status" value="6"/>
</dbReference>
<comment type="subcellular location">
    <subcellularLocation>
        <location evidence="1">Cell membrane</location>
        <topology evidence="1">Single-pass membrane protein</topology>
    </subcellularLocation>
</comment>
<dbReference type="Pfam" id="PF13855">
    <property type="entry name" value="LRR_8"/>
    <property type="match status" value="2"/>
</dbReference>
<dbReference type="PROSITE" id="PS51450">
    <property type="entry name" value="LRR"/>
    <property type="match status" value="2"/>
</dbReference>
<keyword evidence="11" id="KW-1015">Disulfide bond</keyword>
<dbReference type="PANTHER" id="PTHR46473:SF23">
    <property type="entry name" value="GH08155P"/>
    <property type="match status" value="1"/>
</dbReference>
<name>A0A813RDQ1_9BILA</name>
<feature type="chain" id="PRO_5032681294" evidence="14">
    <location>
        <begin position="16"/>
        <end position="842"/>
    </location>
</feature>
<feature type="signal peptide" evidence="14">
    <location>
        <begin position="1"/>
        <end position="15"/>
    </location>
</feature>
<dbReference type="InterPro" id="IPR001611">
    <property type="entry name" value="Leu-rich_rpt"/>
</dbReference>
<protein>
    <submittedName>
        <fullName evidence="15">Uncharacterized protein</fullName>
    </submittedName>
</protein>
<keyword evidence="2" id="KW-0813">Transport</keyword>
<evidence type="ECO:0000256" key="11">
    <source>
        <dbReference type="ARBA" id="ARBA00023157"/>
    </source>
</evidence>
<evidence type="ECO:0000313" key="15">
    <source>
        <dbReference type="EMBL" id="CAF0781064.1"/>
    </source>
</evidence>
<dbReference type="GO" id="GO:0005886">
    <property type="term" value="C:plasma membrane"/>
    <property type="evidence" value="ECO:0007669"/>
    <property type="project" value="UniProtKB-SubCell"/>
</dbReference>
<evidence type="ECO:0000256" key="4">
    <source>
        <dbReference type="ARBA" id="ARBA00022614"/>
    </source>
</evidence>
<dbReference type="PANTHER" id="PTHR46473">
    <property type="entry name" value="GH08155P"/>
    <property type="match status" value="1"/>
</dbReference>
<dbReference type="SMART" id="SM00369">
    <property type="entry name" value="LRR_TYP"/>
    <property type="match status" value="7"/>
</dbReference>
<accession>A0A813RDQ1</accession>
<dbReference type="EMBL" id="CAJNOC010000596">
    <property type="protein sequence ID" value="CAF0781064.1"/>
    <property type="molecule type" value="Genomic_DNA"/>
</dbReference>
<proteinExistence type="predicted"/>
<dbReference type="InterPro" id="IPR003591">
    <property type="entry name" value="Leu-rich_rpt_typical-subtyp"/>
</dbReference>
<feature type="transmembrane region" description="Helical" evidence="13">
    <location>
        <begin position="825"/>
        <end position="841"/>
    </location>
</feature>
<keyword evidence="3" id="KW-1003">Cell membrane</keyword>
<keyword evidence="12" id="KW-0407">Ion channel</keyword>
<evidence type="ECO:0000256" key="7">
    <source>
        <dbReference type="ARBA" id="ARBA00022737"/>
    </source>
</evidence>
<keyword evidence="4" id="KW-0433">Leucine-rich repeat</keyword>
<reference evidence="15" key="1">
    <citation type="submission" date="2021-02" db="EMBL/GenBank/DDBJ databases">
        <authorList>
            <person name="Nowell W R."/>
        </authorList>
    </citation>
    <scope>NUCLEOTIDE SEQUENCE</scope>
    <source>
        <strain evidence="15">Ploen Becks lab</strain>
    </source>
</reference>
<comment type="caution">
    <text evidence="15">The sequence shown here is derived from an EMBL/GenBank/DDBJ whole genome shotgun (WGS) entry which is preliminary data.</text>
</comment>
<evidence type="ECO:0000256" key="5">
    <source>
        <dbReference type="ARBA" id="ARBA00022692"/>
    </source>
</evidence>
<evidence type="ECO:0000313" key="16">
    <source>
        <dbReference type="Proteomes" id="UP000663879"/>
    </source>
</evidence>
<evidence type="ECO:0000256" key="10">
    <source>
        <dbReference type="ARBA" id="ARBA00023136"/>
    </source>
</evidence>
<evidence type="ECO:0000256" key="3">
    <source>
        <dbReference type="ARBA" id="ARBA00022475"/>
    </source>
</evidence>
<keyword evidence="16" id="KW-1185">Reference proteome</keyword>
<dbReference type="Gene3D" id="3.80.10.10">
    <property type="entry name" value="Ribonuclease Inhibitor"/>
    <property type="match status" value="3"/>
</dbReference>
<evidence type="ECO:0000256" key="13">
    <source>
        <dbReference type="SAM" id="Phobius"/>
    </source>
</evidence>
<evidence type="ECO:0000256" key="1">
    <source>
        <dbReference type="ARBA" id="ARBA00004162"/>
    </source>
</evidence>
<keyword evidence="7" id="KW-0677">Repeat</keyword>
<dbReference type="OrthoDB" id="28057at2759"/>
<evidence type="ECO:0000256" key="6">
    <source>
        <dbReference type="ARBA" id="ARBA00022729"/>
    </source>
</evidence>
<evidence type="ECO:0000256" key="2">
    <source>
        <dbReference type="ARBA" id="ARBA00022448"/>
    </source>
</evidence>
<keyword evidence="9" id="KW-0406">Ion transport</keyword>
<keyword evidence="8 13" id="KW-1133">Transmembrane helix</keyword>
<dbReference type="InterPro" id="IPR051432">
    <property type="entry name" value="KCNMA1_auxiliary"/>
</dbReference>
<dbReference type="Proteomes" id="UP000663879">
    <property type="component" value="Unassembled WGS sequence"/>
</dbReference>
<dbReference type="InterPro" id="IPR032675">
    <property type="entry name" value="LRR_dom_sf"/>
</dbReference>
<evidence type="ECO:0000256" key="8">
    <source>
        <dbReference type="ARBA" id="ARBA00022989"/>
    </source>
</evidence>
<gene>
    <name evidence="15" type="ORF">OXX778_LOCUS5464</name>
</gene>
<keyword evidence="6 14" id="KW-0732">Signal</keyword>
<evidence type="ECO:0000256" key="14">
    <source>
        <dbReference type="SAM" id="SignalP"/>
    </source>
</evidence>
<keyword evidence="5 13" id="KW-0812">Transmembrane</keyword>
<organism evidence="15 16">
    <name type="scientific">Brachionus calyciflorus</name>
    <dbReference type="NCBI Taxonomy" id="104777"/>
    <lineage>
        <taxon>Eukaryota</taxon>
        <taxon>Metazoa</taxon>
        <taxon>Spiralia</taxon>
        <taxon>Gnathifera</taxon>
        <taxon>Rotifera</taxon>
        <taxon>Eurotatoria</taxon>
        <taxon>Monogononta</taxon>
        <taxon>Pseudotrocha</taxon>
        <taxon>Ploima</taxon>
        <taxon>Brachionidae</taxon>
        <taxon>Brachionus</taxon>
    </lineage>
</organism>
<dbReference type="SUPFAM" id="SSF52058">
    <property type="entry name" value="L domain-like"/>
    <property type="match status" value="2"/>
</dbReference>
<keyword evidence="10 13" id="KW-0472">Membrane</keyword>
<sequence>MNLLIFINLIHFVISKQSNICDVFKEDEAYCLIKQSKGFLADEEKSIELVLRRISNVPSQTFANLNITILNIADSSLQYVSTDAFENVLRIDSIFFENVVNLDRLLAGNNSFFLFGKIRSIIIKQNKNINSNNINYYLRIIDKLSVQDVGLYRINLENCSLDFREISNIKYFGLEGSIVRNIKVLLGEQLIRLTLGFNEIKIIEMSLSKSTLSYLDLGGNFLENFIAPNISNLTHLRLESNLIKRITPEMFENLINLENLYLENNLISIIDENSFKNLNQLKNLYLRDNLLDEKNPKIFFNTLNVLELSRNKFKIFNSSLAFEIGDLKVLDLSGNMIESFYINMKNLVKLDLSYNRLVQFDQAHLINITEILIIKNNLNLSQLDLGSIENIQSLILNLNEIKQVDSDQLNQFFRVQRLDISFNSIESINFPILSLKELILSFNKLAVISSKNFENLHKLETLILNYNQINFIERNSFINLKNLKYLYLSGNYLFVLPNMNEFKSIEHISLRFQHGRLNYIDNSLFGLDISRNNSNFNVDLTNNNITSVYPHLFCSKNVKNILINFDHLKPIDKCMLKQISNLNWTLQINTPVSCELKKMAKKMNISFLDERDNTECINYNLIDDCSELYKLKFNCSFNLSDFARRIVWIINFHVLSFKSIQTYNCTLDSIPKKCIENMYFSIYCFSSNGQLRITFNFLDKKKNFEIKEYSDGSTLVYHNLTKTIIFVLKTNETYELIVSSLNYLYLKSSGILIDACHEDKFSHRNKLVENFTNKTTNLMSFIYENTYYIDSDSFNFSTVNNFMKHLTIKNNQINLVYNSSKEKQISFSIIQFLICIYFILIK</sequence>
<dbReference type="AlphaFoldDB" id="A0A813RDQ1"/>